<proteinExistence type="predicted"/>
<dbReference type="Gene3D" id="3.10.620.30">
    <property type="match status" value="1"/>
</dbReference>
<name>A0ABT4IDM0_9EURY</name>
<dbReference type="Proteomes" id="UP001141422">
    <property type="component" value="Unassembled WGS sequence"/>
</dbReference>
<evidence type="ECO:0000313" key="2">
    <source>
        <dbReference type="EMBL" id="MCZ0859837.1"/>
    </source>
</evidence>
<accession>A0ABT4IDM0</accession>
<evidence type="ECO:0008006" key="4">
    <source>
        <dbReference type="Google" id="ProtNLM"/>
    </source>
</evidence>
<protein>
    <recommendedName>
        <fullName evidence="4">Transglutaminase-like domain-containing protein</fullName>
    </recommendedName>
</protein>
<keyword evidence="1" id="KW-0812">Transmembrane</keyword>
<evidence type="ECO:0000256" key="1">
    <source>
        <dbReference type="SAM" id="Phobius"/>
    </source>
</evidence>
<organism evidence="2 3">
    <name type="scientific">Methanocorpusculum petauri</name>
    <dbReference type="NCBI Taxonomy" id="3002863"/>
    <lineage>
        <taxon>Archaea</taxon>
        <taxon>Methanobacteriati</taxon>
        <taxon>Methanobacteriota</taxon>
        <taxon>Stenosarchaea group</taxon>
        <taxon>Methanomicrobia</taxon>
        <taxon>Methanomicrobiales</taxon>
        <taxon>Methanocorpusculaceae</taxon>
        <taxon>Methanocorpusculum</taxon>
    </lineage>
</organism>
<dbReference type="RefSeq" id="WP_268924056.1">
    <property type="nucleotide sequence ID" value="NZ_JAPTGB010000002.1"/>
</dbReference>
<feature type="transmembrane region" description="Helical" evidence="1">
    <location>
        <begin position="12"/>
        <end position="39"/>
    </location>
</feature>
<keyword evidence="3" id="KW-1185">Reference proteome</keyword>
<sequence>MAFKLDKNTFKWIMIAMVAVIVVMVGLLVFHAAGGFSFLQPEPTPTPPPGGTTEEEIGPWGDKSYTWEYNGVSHTLNLYISKEIYQRYQHGISGTLLPENLTDYIITAGDGGVVADTAGQIKRIITQQGYTDDADIAGLALAFSQSIPYQTDAETGHSSAYPRTPAVLLAEQIGDSTDHAVLAAAILKELGYGCALLYYPPTYDRLTIIPDATALGLISDDDSDRPVYTAALANTSTTLPVAPFWVVDTNTKGVPVAAYNGITPEIFTEESFWTGKHYTPTDGKYPALSLTDTLLLKESNNLTFSPRDWQQEVADYYADSWYPSGIGWSMQDKWQLYQQFVTFEDVPATLYTPWGTAVHNATVPWRIVYQITGMDDDAQKDMTPYSDVRIALYSYNEQTGTADLIKVFGWQGLYGADKYQTVGPFSPGSYAIAVFVRNAGVDITLQYHGKDGTSAYTGGI</sequence>
<keyword evidence="1" id="KW-1133">Transmembrane helix</keyword>
<dbReference type="EMBL" id="JAPTGB010000002">
    <property type="protein sequence ID" value="MCZ0859837.1"/>
    <property type="molecule type" value="Genomic_DNA"/>
</dbReference>
<gene>
    <name evidence="2" type="ORF">O0S10_01180</name>
</gene>
<evidence type="ECO:0000313" key="3">
    <source>
        <dbReference type="Proteomes" id="UP001141422"/>
    </source>
</evidence>
<comment type="caution">
    <text evidence="2">The sequence shown here is derived from an EMBL/GenBank/DDBJ whole genome shotgun (WGS) entry which is preliminary data.</text>
</comment>
<reference evidence="2" key="1">
    <citation type="submission" date="2022-12" db="EMBL/GenBank/DDBJ databases">
        <title>Isolation and characterisation of novel Methanocorpusculum spp. from native Australian herbivores indicates the genus is ancestrally host-associated.</title>
        <authorList>
            <person name="Volmer J.G."/>
            <person name="Soo R.M."/>
            <person name="Evans P.N."/>
            <person name="Hoedt E.C."/>
            <person name="Astorga Alsina A.L."/>
            <person name="Woodcroft B.J."/>
            <person name="Tyson G.W."/>
            <person name="Hugenholtz P."/>
            <person name="Morrison M."/>
        </authorList>
    </citation>
    <scope>NUCLEOTIDE SEQUENCE</scope>
    <source>
        <strain evidence="2">MG</strain>
    </source>
</reference>
<keyword evidence="1" id="KW-0472">Membrane</keyword>